<evidence type="ECO:0000256" key="5">
    <source>
        <dbReference type="SAM" id="MobiDB-lite"/>
    </source>
</evidence>
<dbReference type="GO" id="GO:0000976">
    <property type="term" value="F:transcription cis-regulatory region binding"/>
    <property type="evidence" value="ECO:0007669"/>
    <property type="project" value="TreeGrafter"/>
</dbReference>
<evidence type="ECO:0000313" key="7">
    <source>
        <dbReference type="EMBL" id="KAA1422966.1"/>
    </source>
</evidence>
<dbReference type="InterPro" id="IPR009057">
    <property type="entry name" value="Homeodomain-like_sf"/>
</dbReference>
<evidence type="ECO:0000256" key="3">
    <source>
        <dbReference type="ARBA" id="ARBA00023163"/>
    </source>
</evidence>
<dbReference type="GO" id="GO:0003700">
    <property type="term" value="F:DNA-binding transcription factor activity"/>
    <property type="evidence" value="ECO:0007669"/>
    <property type="project" value="TreeGrafter"/>
</dbReference>
<feature type="domain" description="HTH tetR-type" evidence="6">
    <location>
        <begin position="58"/>
        <end position="118"/>
    </location>
</feature>
<proteinExistence type="predicted"/>
<evidence type="ECO:0000256" key="2">
    <source>
        <dbReference type="ARBA" id="ARBA00023125"/>
    </source>
</evidence>
<evidence type="ECO:0000256" key="4">
    <source>
        <dbReference type="PROSITE-ProRule" id="PRU00335"/>
    </source>
</evidence>
<gene>
    <name evidence="7" type="ORF">FE697_012590</name>
</gene>
<keyword evidence="3" id="KW-0804">Transcription</keyword>
<evidence type="ECO:0000313" key="8">
    <source>
        <dbReference type="Proteomes" id="UP000307768"/>
    </source>
</evidence>
<dbReference type="OrthoDB" id="3767959at2"/>
<dbReference type="GO" id="GO:0045892">
    <property type="term" value="P:negative regulation of DNA-templated transcription"/>
    <property type="evidence" value="ECO:0007669"/>
    <property type="project" value="UniProtKB-ARBA"/>
</dbReference>
<dbReference type="PANTHER" id="PTHR30055:SF237">
    <property type="entry name" value="TRANSCRIPTIONAL REPRESSOR MCE3R"/>
    <property type="match status" value="1"/>
</dbReference>
<organism evidence="7 8">
    <name type="scientific">Mumia zhuanghuii</name>
    <dbReference type="NCBI Taxonomy" id="2585211"/>
    <lineage>
        <taxon>Bacteria</taxon>
        <taxon>Bacillati</taxon>
        <taxon>Actinomycetota</taxon>
        <taxon>Actinomycetes</taxon>
        <taxon>Propionibacteriales</taxon>
        <taxon>Nocardioidaceae</taxon>
        <taxon>Mumia</taxon>
    </lineage>
</organism>
<feature type="domain" description="HTH tetR-type" evidence="6">
    <location>
        <begin position="268"/>
        <end position="328"/>
    </location>
</feature>
<dbReference type="FunFam" id="1.10.10.60:FF:000141">
    <property type="entry name" value="TetR family transcriptional regulator"/>
    <property type="match status" value="1"/>
</dbReference>
<dbReference type="Gene3D" id="1.10.357.10">
    <property type="entry name" value="Tetracycline Repressor, domain 2"/>
    <property type="match status" value="2"/>
</dbReference>
<keyword evidence="2 4" id="KW-0238">DNA-binding</keyword>
<reference evidence="7 8" key="1">
    <citation type="submission" date="2019-09" db="EMBL/GenBank/DDBJ databases">
        <title>Mumia zhuanghuii sp. nov. isolated from the intestinal contents of plateau pika (Ochotona curzoniae) in the Qinghai-Tibet plateau of China.</title>
        <authorList>
            <person name="Tian Z."/>
        </authorList>
    </citation>
    <scope>NUCLEOTIDE SEQUENCE [LARGE SCALE GENOMIC DNA]</scope>
    <source>
        <strain evidence="8">350</strain>
    </source>
</reference>
<feature type="DNA-binding region" description="H-T-H motif" evidence="4">
    <location>
        <begin position="291"/>
        <end position="310"/>
    </location>
</feature>
<feature type="region of interest" description="Disordered" evidence="5">
    <location>
        <begin position="33"/>
        <end position="55"/>
    </location>
</feature>
<comment type="caution">
    <text evidence="7">The sequence shown here is derived from an EMBL/GenBank/DDBJ whole genome shotgun (WGS) entry which is preliminary data.</text>
</comment>
<dbReference type="Proteomes" id="UP000307768">
    <property type="component" value="Unassembled WGS sequence"/>
</dbReference>
<accession>A0A5Q6RYD2</accession>
<protein>
    <submittedName>
        <fullName evidence="7">TetR/AcrR family transcriptional regulator</fullName>
    </submittedName>
</protein>
<dbReference type="Gene3D" id="1.10.10.60">
    <property type="entry name" value="Homeodomain-like"/>
    <property type="match status" value="2"/>
</dbReference>
<feature type="DNA-binding region" description="H-T-H motif" evidence="4">
    <location>
        <begin position="81"/>
        <end position="100"/>
    </location>
</feature>
<dbReference type="Pfam" id="PF00440">
    <property type="entry name" value="TetR_N"/>
    <property type="match status" value="2"/>
</dbReference>
<sequence length="454" mass="48715">MLARTHIRGPVLTESDVRSPRAFSAWLTGRTHAEGEDDVSTPAVPSTSGRPSISRRPRNRKALILDAAARAFAERGYHAVGMEDIAIAVGISGPALYRHFPSKYALFADCARSLASELLDDWPPAPLGVDLDEPAAARAHLDDVLAALIRTTVRNRRTGGIYRWEGRYLEPGDREEIRAIFAELVARVAALVRVLRPEMSESEVGFTTAGSLSVVASLTAHRTTLPARRLSSLVSAAAIRVAVETPPDVPTGDGDAAEVSAVGLELAPGRRDQVLAAAVRLFYSVGFSEVTVEAIATDVGLTPSGFYRHFSSKSDVLLAACLLASEHLDATVAAAGVRGAAPDVALDRLTRAYIAHTFAHKELMSVYYSDVASLPSGDQSKLRGLQREHVALWEHLLVATRPGLDPVEARFLVHAAIGVVTDLGRRVRWRDDPATQERVHGLVLLALGVHGTVA</sequence>
<evidence type="ECO:0000259" key="6">
    <source>
        <dbReference type="PROSITE" id="PS50977"/>
    </source>
</evidence>
<evidence type="ECO:0000256" key="1">
    <source>
        <dbReference type="ARBA" id="ARBA00023015"/>
    </source>
</evidence>
<name>A0A5Q6RYD2_9ACTN</name>
<dbReference type="SUPFAM" id="SSF46689">
    <property type="entry name" value="Homeodomain-like"/>
    <property type="match status" value="2"/>
</dbReference>
<dbReference type="AlphaFoldDB" id="A0A5Q6RYD2"/>
<dbReference type="PROSITE" id="PS50977">
    <property type="entry name" value="HTH_TETR_2"/>
    <property type="match status" value="2"/>
</dbReference>
<keyword evidence="1" id="KW-0805">Transcription regulation</keyword>
<dbReference type="PANTHER" id="PTHR30055">
    <property type="entry name" value="HTH-TYPE TRANSCRIPTIONAL REGULATOR RUTR"/>
    <property type="match status" value="1"/>
</dbReference>
<dbReference type="PRINTS" id="PR00455">
    <property type="entry name" value="HTHTETR"/>
</dbReference>
<dbReference type="InterPro" id="IPR050109">
    <property type="entry name" value="HTH-type_TetR-like_transc_reg"/>
</dbReference>
<dbReference type="InterPro" id="IPR001647">
    <property type="entry name" value="HTH_TetR"/>
</dbReference>
<dbReference type="EMBL" id="VDFQ02000003">
    <property type="protein sequence ID" value="KAA1422966.1"/>
    <property type="molecule type" value="Genomic_DNA"/>
</dbReference>